<evidence type="ECO:0000313" key="1">
    <source>
        <dbReference type="EMBL" id="RXH73746.1"/>
    </source>
</evidence>
<dbReference type="Proteomes" id="UP000290289">
    <property type="component" value="Chromosome 15"/>
</dbReference>
<comment type="caution">
    <text evidence="1">The sequence shown here is derived from an EMBL/GenBank/DDBJ whole genome shotgun (WGS) entry which is preliminary data.</text>
</comment>
<organism evidence="1 2">
    <name type="scientific">Malus domestica</name>
    <name type="common">Apple</name>
    <name type="synonym">Pyrus malus</name>
    <dbReference type="NCBI Taxonomy" id="3750"/>
    <lineage>
        <taxon>Eukaryota</taxon>
        <taxon>Viridiplantae</taxon>
        <taxon>Streptophyta</taxon>
        <taxon>Embryophyta</taxon>
        <taxon>Tracheophyta</taxon>
        <taxon>Spermatophyta</taxon>
        <taxon>Magnoliopsida</taxon>
        <taxon>eudicotyledons</taxon>
        <taxon>Gunneridae</taxon>
        <taxon>Pentapetalae</taxon>
        <taxon>rosids</taxon>
        <taxon>fabids</taxon>
        <taxon>Rosales</taxon>
        <taxon>Rosaceae</taxon>
        <taxon>Amygdaloideae</taxon>
        <taxon>Maleae</taxon>
        <taxon>Malus</taxon>
    </lineage>
</organism>
<reference evidence="1 2" key="1">
    <citation type="submission" date="2018-10" db="EMBL/GenBank/DDBJ databases">
        <title>A high-quality apple genome assembly.</title>
        <authorList>
            <person name="Hu J."/>
        </authorList>
    </citation>
    <scope>NUCLEOTIDE SEQUENCE [LARGE SCALE GENOMIC DNA]</scope>
    <source>
        <strain evidence="2">cv. HFTH1</strain>
        <tissue evidence="1">Young leaf</tissue>
    </source>
</reference>
<dbReference type="EMBL" id="RDQH01000341">
    <property type="protein sequence ID" value="RXH73746.1"/>
    <property type="molecule type" value="Genomic_DNA"/>
</dbReference>
<accession>A0A498HQJ7</accession>
<dbReference type="AlphaFoldDB" id="A0A498HQJ7"/>
<evidence type="ECO:0000313" key="2">
    <source>
        <dbReference type="Proteomes" id="UP000290289"/>
    </source>
</evidence>
<protein>
    <submittedName>
        <fullName evidence="1">Uncharacterized protein</fullName>
    </submittedName>
</protein>
<gene>
    <name evidence="1" type="ORF">DVH24_016568</name>
</gene>
<sequence>MEEKWVRSGRALRKALATKHPQLEESRSLTATALESSLFEYFGDPMITEVGYWGGYGEWALVGFDLTEAMVENAKAQLEVEFVVNMITYA</sequence>
<name>A0A498HQJ7_MALDO</name>
<proteinExistence type="predicted"/>
<keyword evidence="2" id="KW-1185">Reference proteome</keyword>